<dbReference type="RefSeq" id="XP_005711367.1">
    <property type="nucleotide sequence ID" value="XM_005711310.1"/>
</dbReference>
<reference evidence="1" key="3">
    <citation type="submission" date="2013-05" db="EMBL/GenBank/DDBJ databases">
        <authorList>
            <person name="Genoscope - CEA"/>
        </authorList>
    </citation>
    <scope>NUCLEOTIDE SEQUENCE</scope>
    <source>
        <strain evidence="1">Stackhouse</strain>
    </source>
</reference>
<dbReference type="GeneID" id="17319078"/>
<reference evidence="3" key="1">
    <citation type="journal article" date="2013" name="Proc. Natl. Acad. Sci. U.S.A.">
        <title>Genome structure and metabolic features in the red seaweed Chondrus crispus shed light on evolution of the Archaeplastida.</title>
        <authorList>
            <person name="Collen J."/>
            <person name="Porcel B."/>
            <person name="Carre W."/>
            <person name="Ball S.G."/>
            <person name="Chaparro C."/>
            <person name="Tonon T."/>
            <person name="Barbeyron T."/>
            <person name="Michel G."/>
            <person name="Noel B."/>
            <person name="Valentin K."/>
            <person name="Elias M."/>
            <person name="Artiguenave F."/>
            <person name="Arun A."/>
            <person name="Aury J.M."/>
            <person name="Barbosa-Neto J.F."/>
            <person name="Bothwell J.H."/>
            <person name="Bouget F.Y."/>
            <person name="Brillet L."/>
            <person name="Cabello-Hurtado F."/>
            <person name="Capella-Gutierrez S."/>
            <person name="Charrier B."/>
            <person name="Cladiere L."/>
            <person name="Cock J.M."/>
            <person name="Coelho S.M."/>
            <person name="Colleoni C."/>
            <person name="Czjzek M."/>
            <person name="Da Silva C."/>
            <person name="Delage L."/>
            <person name="Denoeud F."/>
            <person name="Deschamps P."/>
            <person name="Dittami S.M."/>
            <person name="Gabaldon T."/>
            <person name="Gachon C.M."/>
            <person name="Groisillier A."/>
            <person name="Herve C."/>
            <person name="Jabbari K."/>
            <person name="Katinka M."/>
            <person name="Kloareg B."/>
            <person name="Kowalczyk N."/>
            <person name="Labadie K."/>
            <person name="Leblanc C."/>
            <person name="Lopez P.J."/>
            <person name="McLachlan D.H."/>
            <person name="Meslet-Cladiere L."/>
            <person name="Moustafa A."/>
            <person name="Nehr Z."/>
            <person name="Nyvall Collen P."/>
            <person name="Panaud O."/>
            <person name="Partensky F."/>
            <person name="Poulain J."/>
            <person name="Rensing S.A."/>
            <person name="Rousvoal S."/>
            <person name="Samson G."/>
            <person name="Symeonidi A."/>
            <person name="Weissenbach J."/>
            <person name="Zambounis A."/>
            <person name="Wincker P."/>
            <person name="Boyen C."/>
        </authorList>
    </citation>
    <scope>NUCLEOTIDE SEQUENCE [LARGE SCALE GENOMIC DNA]</scope>
    <source>
        <strain evidence="3">cv. Stackhouse</strain>
    </source>
</reference>
<keyword evidence="3" id="KW-1185">Reference proteome</keyword>
<dbReference type="EMBL" id="HG002301">
    <property type="protein sequence ID" value="CDF41073.1"/>
    <property type="molecule type" value="Genomic_DNA"/>
</dbReference>
<evidence type="ECO:0000313" key="1">
    <source>
        <dbReference type="EMBL" id="CDF32781.1"/>
    </source>
</evidence>
<dbReference type="KEGG" id="ccp:CHC_T00007683001"/>
<dbReference type="Gramene" id="CDF41073">
    <property type="protein sequence ID" value="CDF41073"/>
    <property type="gene ID" value="CHC_T00007683001"/>
</dbReference>
<reference evidence="1" key="2">
    <citation type="journal article" date="2013" name="Proc. Natl. Acad. Sci. U.S.A.">
        <title>Genome structure and metabolic features in the red seaweed Chondrus crispus shed light on evolution of the Archaeplastida.</title>
        <authorList>
            <person name="Collen J."/>
            <person name="Porcel B."/>
            <person name="Carre W."/>
            <person name="Ball S.G."/>
            <person name="Chaparro C."/>
            <person name="Tonon T."/>
            <person name="Barbeyron T."/>
            <person name="Michel G."/>
            <person name="Noel B."/>
            <person name="Valentin K."/>
            <person name="Elias M."/>
            <person name="Artiguenave F."/>
            <person name="Arun A."/>
            <person name="Aury J.M."/>
            <person name="Barbosa-Neto J.F."/>
            <person name="Bothwell J.H."/>
            <person name="Bouget F.Y."/>
            <person name="Brillet L."/>
            <person name="Cabello-Hurtado F."/>
            <person name="Capella-Gutierrez S."/>
            <person name="Charrier B."/>
            <person name="Cladiere L."/>
            <person name="Cock J.M."/>
            <person name="Coelho S.M."/>
            <person name="Colleoni C."/>
            <person name="Czjzek M."/>
            <person name="Da Silva C."/>
            <person name="Delage L."/>
            <person name="Denoeud F."/>
            <person name="Deschamps P."/>
            <person name="Dittami S.M."/>
            <person name="Gabalden T."/>
            <person name="Gachon C.M."/>
            <person name="Groisillier A."/>
            <person name="Herve C."/>
            <person name="Jabbari K."/>
            <person name="Katinka M."/>
            <person name="Kloareg B."/>
            <person name="Kowalczyk N."/>
            <person name="Labadie K."/>
            <person name="Leblanc C."/>
            <person name="Lopez P.J."/>
            <person name="McLachlan D.H."/>
            <person name="Meslet-Cladiere L."/>
            <person name="Moustafa A."/>
            <person name="Nehr Z."/>
            <person name="Nyvall Collen P."/>
            <person name="Panaud O."/>
            <person name="Partensky F."/>
            <person name="Poulain J."/>
            <person name="Rensing S.A."/>
            <person name="Rousvoal S."/>
            <person name="Samson G."/>
            <person name="Symeonidi A."/>
            <person name="Weissenbach J."/>
            <person name="Zambounis A."/>
            <person name="Wincker P."/>
            <person name="Boyen C."/>
        </authorList>
    </citation>
    <scope>NUCLEOTIDE SEQUENCE [LARGE SCALE GENOMIC DNA]</scope>
    <source>
        <strain evidence="1">Stackhouse</strain>
    </source>
</reference>
<dbReference type="RefSeq" id="XP_005712582.1">
    <property type="nucleotide sequence ID" value="XM_005712525.1"/>
</dbReference>
<sequence>MYLSPHLIKAAQSGGEAGNFKNPRLVTVPSEFCSDSVSLRHCPSPQKQSL</sequence>
<proteinExistence type="predicted"/>
<dbReference type="GeneID" id="17320300"/>
<dbReference type="Proteomes" id="UP000012073">
    <property type="component" value="Unassembled WGS sequence"/>
</dbReference>
<organism evidence="1 3">
    <name type="scientific">Chondrus crispus</name>
    <name type="common">Carrageen Irish moss</name>
    <name type="synonym">Polymorpha crispa</name>
    <dbReference type="NCBI Taxonomy" id="2769"/>
    <lineage>
        <taxon>Eukaryota</taxon>
        <taxon>Rhodophyta</taxon>
        <taxon>Florideophyceae</taxon>
        <taxon>Rhodymeniophycidae</taxon>
        <taxon>Gigartinales</taxon>
        <taxon>Gigartinaceae</taxon>
        <taxon>Chondrus</taxon>
    </lineage>
</organism>
<dbReference type="Gramene" id="CDF32781">
    <property type="protein sequence ID" value="CDF32781"/>
    <property type="gene ID" value="CHC_T00001083001"/>
</dbReference>
<evidence type="ECO:0000313" key="2">
    <source>
        <dbReference type="EMBL" id="CDF41073.1"/>
    </source>
</evidence>
<dbReference type="EMBL" id="HG001580">
    <property type="protein sequence ID" value="CDF32781.1"/>
    <property type="molecule type" value="Genomic_DNA"/>
</dbReference>
<dbReference type="AlphaFoldDB" id="R7Q5X0"/>
<evidence type="ECO:0000313" key="3">
    <source>
        <dbReference type="Proteomes" id="UP000012073"/>
    </source>
</evidence>
<name>R7Q5X0_CHOCR</name>
<gene>
    <name evidence="1" type="ORF">CHC_T00001083001</name>
    <name evidence="2" type="ORF">CHC_T00007683001</name>
</gene>
<protein>
    <submittedName>
        <fullName evidence="1">Uncharacterized protein</fullName>
    </submittedName>
</protein>
<accession>R7Q5X0</accession>
<dbReference type="KEGG" id="ccp:CHC_T00001083001"/>